<evidence type="ECO:0000256" key="1">
    <source>
        <dbReference type="SAM" id="MobiDB-lite"/>
    </source>
</evidence>
<comment type="caution">
    <text evidence="3">The sequence shown here is derived from an EMBL/GenBank/DDBJ whole genome shotgun (WGS) entry which is preliminary data.</text>
</comment>
<name>A0ABS2GGI6_9FIRM</name>
<sequence length="122" mass="13425">MDETNRQERPRTTTVLTDEERRSFQGMTIDEDGQETKGSDMNSEGNPFAEGRFSQGTGMPGIKVYTWSSLGWKGKLILALVVCIVVAIVIFFGSIFLIGFGIIAGLAAIVTLLRIVYRMLSS</sequence>
<feature type="region of interest" description="Disordered" evidence="1">
    <location>
        <begin position="26"/>
        <end position="54"/>
    </location>
</feature>
<proteinExistence type="predicted"/>
<keyword evidence="2" id="KW-1133">Transmembrane helix</keyword>
<evidence type="ECO:0000313" key="4">
    <source>
        <dbReference type="Proteomes" id="UP000707138"/>
    </source>
</evidence>
<dbReference type="EMBL" id="JACJLA010000005">
    <property type="protein sequence ID" value="MBM6912445.1"/>
    <property type="molecule type" value="Genomic_DNA"/>
</dbReference>
<evidence type="ECO:0000313" key="3">
    <source>
        <dbReference type="EMBL" id="MBM6912445.1"/>
    </source>
</evidence>
<accession>A0ABS2GGI6</accession>
<evidence type="ECO:0008006" key="5">
    <source>
        <dbReference type="Google" id="ProtNLM"/>
    </source>
</evidence>
<feature type="transmembrane region" description="Helical" evidence="2">
    <location>
        <begin position="76"/>
        <end position="92"/>
    </location>
</feature>
<gene>
    <name evidence="3" type="ORF">H6A01_03750</name>
</gene>
<dbReference type="Proteomes" id="UP000707138">
    <property type="component" value="Unassembled WGS sequence"/>
</dbReference>
<dbReference type="RefSeq" id="WP_205087607.1">
    <property type="nucleotide sequence ID" value="NZ_JACJLA010000005.1"/>
</dbReference>
<keyword evidence="2" id="KW-0812">Transmembrane</keyword>
<keyword evidence="4" id="KW-1185">Reference proteome</keyword>
<evidence type="ECO:0000256" key="2">
    <source>
        <dbReference type="SAM" id="Phobius"/>
    </source>
</evidence>
<keyword evidence="2" id="KW-0472">Membrane</keyword>
<organism evidence="3 4">
    <name type="scientific">Veillonella magna</name>
    <dbReference type="NCBI Taxonomy" id="464322"/>
    <lineage>
        <taxon>Bacteria</taxon>
        <taxon>Bacillati</taxon>
        <taxon>Bacillota</taxon>
        <taxon>Negativicutes</taxon>
        <taxon>Veillonellales</taxon>
        <taxon>Veillonellaceae</taxon>
        <taxon>Veillonella</taxon>
    </lineage>
</organism>
<protein>
    <recommendedName>
        <fullName evidence="5">Transcriptional regulator</fullName>
    </recommendedName>
</protein>
<feature type="transmembrane region" description="Helical" evidence="2">
    <location>
        <begin position="98"/>
        <end position="117"/>
    </location>
</feature>
<reference evidence="3 4" key="1">
    <citation type="journal article" date="2021" name="Sci. Rep.">
        <title>The distribution of antibiotic resistance genes in chicken gut microbiota commensals.</title>
        <authorList>
            <person name="Juricova H."/>
            <person name="Matiasovicova J."/>
            <person name="Kubasova T."/>
            <person name="Cejkova D."/>
            <person name="Rychlik I."/>
        </authorList>
    </citation>
    <scope>NUCLEOTIDE SEQUENCE [LARGE SCALE GENOMIC DNA]</scope>
    <source>
        <strain evidence="3 4">An537</strain>
    </source>
</reference>